<evidence type="ECO:0000256" key="2">
    <source>
        <dbReference type="ARBA" id="ARBA00001911"/>
    </source>
</evidence>
<comment type="caution">
    <text evidence="13">The sequence shown here is derived from an EMBL/GenBank/DDBJ whole genome shotgun (WGS) entry which is preliminary data.</text>
</comment>
<evidence type="ECO:0000256" key="9">
    <source>
        <dbReference type="ARBA" id="ARBA00023235"/>
    </source>
</evidence>
<evidence type="ECO:0000256" key="11">
    <source>
        <dbReference type="ARBA" id="ARBA00033067"/>
    </source>
</evidence>
<comment type="pathway">
    <text evidence="3">Carbohydrate metabolism; galactose metabolism.</text>
</comment>
<organism evidence="13 14">
    <name type="scientific">Parabacteroides distasonis</name>
    <dbReference type="NCBI Taxonomy" id="823"/>
    <lineage>
        <taxon>Bacteria</taxon>
        <taxon>Pseudomonadati</taxon>
        <taxon>Bacteroidota</taxon>
        <taxon>Bacteroidia</taxon>
        <taxon>Bacteroidales</taxon>
        <taxon>Tannerellaceae</taxon>
        <taxon>Parabacteroides</taxon>
    </lineage>
</organism>
<accession>A0A4S2EJI1</accession>
<comment type="catalytic activity">
    <reaction evidence="1">
        <text>UDP-alpha-D-glucose = UDP-alpha-D-galactose</text>
        <dbReference type="Rhea" id="RHEA:22168"/>
        <dbReference type="ChEBI" id="CHEBI:58885"/>
        <dbReference type="ChEBI" id="CHEBI:66914"/>
        <dbReference type="EC" id="5.1.3.2"/>
    </reaction>
</comment>
<proteinExistence type="inferred from homology"/>
<evidence type="ECO:0000256" key="8">
    <source>
        <dbReference type="ARBA" id="ARBA00023144"/>
    </source>
</evidence>
<evidence type="ECO:0000256" key="6">
    <source>
        <dbReference type="ARBA" id="ARBA00018569"/>
    </source>
</evidence>
<dbReference type="InterPro" id="IPR036291">
    <property type="entry name" value="NAD(P)-bd_dom_sf"/>
</dbReference>
<dbReference type="GO" id="GO:0005829">
    <property type="term" value="C:cytosol"/>
    <property type="evidence" value="ECO:0007669"/>
    <property type="project" value="TreeGrafter"/>
</dbReference>
<evidence type="ECO:0000256" key="4">
    <source>
        <dbReference type="ARBA" id="ARBA00007637"/>
    </source>
</evidence>
<evidence type="ECO:0000256" key="7">
    <source>
        <dbReference type="ARBA" id="ARBA00023027"/>
    </source>
</evidence>
<dbReference type="Gene3D" id="3.40.50.720">
    <property type="entry name" value="NAD(P)-binding Rossmann-like Domain"/>
    <property type="match status" value="1"/>
</dbReference>
<evidence type="ECO:0000259" key="12">
    <source>
        <dbReference type="Pfam" id="PF01370"/>
    </source>
</evidence>
<keyword evidence="7" id="KW-0520">NAD</keyword>
<evidence type="ECO:0000256" key="5">
    <source>
        <dbReference type="ARBA" id="ARBA00013189"/>
    </source>
</evidence>
<dbReference type="EC" id="5.1.3.2" evidence="5"/>
<protein>
    <recommendedName>
        <fullName evidence="6">UDP-glucose 4-epimerase</fullName>
        <ecNumber evidence="5">5.1.3.2</ecNumber>
    </recommendedName>
    <alternativeName>
        <fullName evidence="11">Galactowaldenase</fullName>
    </alternativeName>
    <alternativeName>
        <fullName evidence="10">UDP-galactose 4-epimerase</fullName>
    </alternativeName>
</protein>
<sequence length="362" mass="42355">MRILLLGGTGAMGTHLSTLLSRQGNDVFVTTRKERMDNTSVIYLKGDAHDRSFIEEILREGWDAIVDFMVYHTDEFVGRVNLLLRHTDQYVYLSSARVFANEDTCITERSPRLLDVSSDTDYLKTDEYALAKARQEDILRASGCKNWTIVRPYITFSEIRLQLGVYEKEHWLYRALRGRSIVFSKDIARHYTTLTYSEEVAQGIAGLIGNKKALVEDFNIMTAESLTWQEVLDIYVRVIEECAGKRPKVVYTDACLNLSFKRRQYQVRYCRLFDRRFDNSKILSVVPDLRFMDVRVSLRLCLRTLINSREFKLIGWHDEALLDRVSAEFTPMREIGTTKRYMVYLLLRKLPFDCVKYMLNHR</sequence>
<reference evidence="13 14" key="1">
    <citation type="submission" date="2019-04" db="EMBL/GenBank/DDBJ databases">
        <title>Microbes associate with the intestines of laboratory mice.</title>
        <authorList>
            <person name="Navarre W."/>
            <person name="Wong E."/>
            <person name="Huang K."/>
            <person name="Tropini C."/>
            <person name="Ng K."/>
            <person name="Yu B."/>
        </authorList>
    </citation>
    <scope>NUCLEOTIDE SEQUENCE [LARGE SCALE GENOMIC DNA]</scope>
    <source>
        <strain evidence="13 14">NM39_I3</strain>
    </source>
</reference>
<evidence type="ECO:0000313" key="13">
    <source>
        <dbReference type="EMBL" id="TGY56189.1"/>
    </source>
</evidence>
<dbReference type="PANTHER" id="PTHR43725:SF47">
    <property type="entry name" value="UDP-GLUCOSE 4-EPIMERASE"/>
    <property type="match status" value="1"/>
</dbReference>
<dbReference type="InterPro" id="IPR001509">
    <property type="entry name" value="Epimerase_deHydtase"/>
</dbReference>
<dbReference type="Pfam" id="PF01370">
    <property type="entry name" value="Epimerase"/>
    <property type="match status" value="1"/>
</dbReference>
<evidence type="ECO:0000256" key="3">
    <source>
        <dbReference type="ARBA" id="ARBA00004947"/>
    </source>
</evidence>
<evidence type="ECO:0000313" key="14">
    <source>
        <dbReference type="Proteomes" id="UP000310032"/>
    </source>
</evidence>
<feature type="domain" description="NAD-dependent epimerase/dehydratase" evidence="12">
    <location>
        <begin position="3"/>
        <end position="220"/>
    </location>
</feature>
<dbReference type="GO" id="GO:0003978">
    <property type="term" value="F:UDP-glucose 4-epimerase activity"/>
    <property type="evidence" value="ECO:0007669"/>
    <property type="project" value="UniProtKB-EC"/>
</dbReference>
<keyword evidence="8" id="KW-0119">Carbohydrate metabolism</keyword>
<dbReference type="EMBL" id="SRYM01000038">
    <property type="protein sequence ID" value="TGY56189.1"/>
    <property type="molecule type" value="Genomic_DNA"/>
</dbReference>
<name>A0A4S2EJI1_PARDI</name>
<comment type="similarity">
    <text evidence="4">Belongs to the NAD(P)-dependent epimerase/dehydratase family.</text>
</comment>
<dbReference type="Proteomes" id="UP000310032">
    <property type="component" value="Unassembled WGS sequence"/>
</dbReference>
<keyword evidence="9" id="KW-0413">Isomerase</keyword>
<evidence type="ECO:0000256" key="1">
    <source>
        <dbReference type="ARBA" id="ARBA00000083"/>
    </source>
</evidence>
<dbReference type="RefSeq" id="WP_135959504.1">
    <property type="nucleotide sequence ID" value="NZ_SRYM01000038.1"/>
</dbReference>
<gene>
    <name evidence="13" type="ORF">E5342_12715</name>
</gene>
<dbReference type="AlphaFoldDB" id="A0A4S2EJI1"/>
<dbReference type="PANTHER" id="PTHR43725">
    <property type="entry name" value="UDP-GLUCOSE 4-EPIMERASE"/>
    <property type="match status" value="1"/>
</dbReference>
<comment type="cofactor">
    <cofactor evidence="2">
        <name>NAD(+)</name>
        <dbReference type="ChEBI" id="CHEBI:57540"/>
    </cofactor>
</comment>
<evidence type="ECO:0000256" key="10">
    <source>
        <dbReference type="ARBA" id="ARBA00031367"/>
    </source>
</evidence>
<keyword evidence="8" id="KW-0299">Galactose metabolism</keyword>
<dbReference type="SUPFAM" id="SSF51735">
    <property type="entry name" value="NAD(P)-binding Rossmann-fold domains"/>
    <property type="match status" value="1"/>
</dbReference>
<dbReference type="GO" id="GO:0006012">
    <property type="term" value="P:galactose metabolic process"/>
    <property type="evidence" value="ECO:0007669"/>
    <property type="project" value="UniProtKB-KW"/>
</dbReference>